<keyword evidence="5" id="KW-1185">Reference proteome</keyword>
<protein>
    <recommendedName>
        <fullName evidence="3">PWI domain-containing protein</fullName>
    </recommendedName>
</protein>
<dbReference type="Pfam" id="PF01480">
    <property type="entry name" value="PWI"/>
    <property type="match status" value="1"/>
</dbReference>
<reference evidence="4 5" key="1">
    <citation type="submission" date="2014-04" db="EMBL/GenBank/DDBJ databases">
        <authorList>
            <consortium name="DOE Joint Genome Institute"/>
            <person name="Kuo A."/>
            <person name="Girlanda M."/>
            <person name="Perotto S."/>
            <person name="Kohler A."/>
            <person name="Nagy L.G."/>
            <person name="Floudas D."/>
            <person name="Copeland A."/>
            <person name="Barry K.W."/>
            <person name="Cichocki N."/>
            <person name="Veneault-Fourrey C."/>
            <person name="LaButti K."/>
            <person name="Lindquist E.A."/>
            <person name="Lipzen A."/>
            <person name="Lundell T."/>
            <person name="Morin E."/>
            <person name="Murat C."/>
            <person name="Sun H."/>
            <person name="Tunlid A."/>
            <person name="Henrissat B."/>
            <person name="Grigoriev I.V."/>
            <person name="Hibbett D.S."/>
            <person name="Martin F."/>
            <person name="Nordberg H.P."/>
            <person name="Cantor M.N."/>
            <person name="Hua S.X."/>
        </authorList>
    </citation>
    <scope>NUCLEOTIDE SEQUENCE [LARGE SCALE GENOMIC DNA]</scope>
    <source>
        <strain evidence="4 5">MUT 4182</strain>
    </source>
</reference>
<dbReference type="HOGENOM" id="CLU_1705555_0_0_1"/>
<feature type="compositionally biased region" description="Polar residues" evidence="2">
    <location>
        <begin position="99"/>
        <end position="111"/>
    </location>
</feature>
<dbReference type="InterPro" id="IPR045137">
    <property type="entry name" value="RBM26/27"/>
</dbReference>
<dbReference type="EMBL" id="KN823169">
    <property type="protein sequence ID" value="KIO20570.1"/>
    <property type="molecule type" value="Genomic_DNA"/>
</dbReference>
<gene>
    <name evidence="4" type="ORF">M407DRAFT_29775</name>
</gene>
<dbReference type="Proteomes" id="UP000054248">
    <property type="component" value="Unassembled WGS sequence"/>
</dbReference>
<evidence type="ECO:0000313" key="4">
    <source>
        <dbReference type="EMBL" id="KIO20570.1"/>
    </source>
</evidence>
<dbReference type="PANTHER" id="PTHR14398:SF0">
    <property type="entry name" value="ZINC FINGER PROTEIN SWM"/>
    <property type="match status" value="1"/>
</dbReference>
<dbReference type="PANTHER" id="PTHR14398">
    <property type="entry name" value="RNA RECOGNITION RRM/RNP DOMAIN"/>
    <property type="match status" value="1"/>
</dbReference>
<sequence>MHLDLTNEQELQSWLVTTLEPICDADPNTLAEYIIAVLKNEISDVSGMDALHVFMEEQLKEFIQETPKFVSRLLSTVQNKSYIARSGPAGPSRLKVPSAPSSRLSTRQSTPGEPHSQPRSRKRSLESTDEADQHPLATILKHLTRPDMVLVAQI</sequence>
<dbReference type="InterPro" id="IPR002483">
    <property type="entry name" value="PWI_dom"/>
</dbReference>
<reference evidence="5" key="2">
    <citation type="submission" date="2015-01" db="EMBL/GenBank/DDBJ databases">
        <title>Evolutionary Origins and Diversification of the Mycorrhizal Mutualists.</title>
        <authorList>
            <consortium name="DOE Joint Genome Institute"/>
            <consortium name="Mycorrhizal Genomics Consortium"/>
            <person name="Kohler A."/>
            <person name="Kuo A."/>
            <person name="Nagy L.G."/>
            <person name="Floudas D."/>
            <person name="Copeland A."/>
            <person name="Barry K.W."/>
            <person name="Cichocki N."/>
            <person name="Veneault-Fourrey C."/>
            <person name="LaButti K."/>
            <person name="Lindquist E.A."/>
            <person name="Lipzen A."/>
            <person name="Lundell T."/>
            <person name="Morin E."/>
            <person name="Murat C."/>
            <person name="Riley R."/>
            <person name="Ohm R."/>
            <person name="Sun H."/>
            <person name="Tunlid A."/>
            <person name="Henrissat B."/>
            <person name="Grigoriev I.V."/>
            <person name="Hibbett D.S."/>
            <person name="Martin F."/>
        </authorList>
    </citation>
    <scope>NUCLEOTIDE SEQUENCE [LARGE SCALE GENOMIC DNA]</scope>
    <source>
        <strain evidence="5">MUT 4182</strain>
    </source>
</reference>
<proteinExistence type="predicted"/>
<organism evidence="4 5">
    <name type="scientific">Tulasnella calospora MUT 4182</name>
    <dbReference type="NCBI Taxonomy" id="1051891"/>
    <lineage>
        <taxon>Eukaryota</taxon>
        <taxon>Fungi</taxon>
        <taxon>Dikarya</taxon>
        <taxon>Basidiomycota</taxon>
        <taxon>Agaricomycotina</taxon>
        <taxon>Agaricomycetes</taxon>
        <taxon>Cantharellales</taxon>
        <taxon>Tulasnellaceae</taxon>
        <taxon>Tulasnella</taxon>
    </lineage>
</organism>
<dbReference type="GO" id="GO:0005634">
    <property type="term" value="C:nucleus"/>
    <property type="evidence" value="ECO:0007669"/>
    <property type="project" value="TreeGrafter"/>
</dbReference>
<accession>A0A0C3PYW1</accession>
<dbReference type="OrthoDB" id="443401at2759"/>
<evidence type="ECO:0000259" key="3">
    <source>
        <dbReference type="Pfam" id="PF01480"/>
    </source>
</evidence>
<dbReference type="STRING" id="1051891.A0A0C3PYW1"/>
<evidence type="ECO:0000313" key="5">
    <source>
        <dbReference type="Proteomes" id="UP000054248"/>
    </source>
</evidence>
<evidence type="ECO:0000256" key="2">
    <source>
        <dbReference type="SAM" id="MobiDB-lite"/>
    </source>
</evidence>
<feature type="region of interest" description="Disordered" evidence="2">
    <location>
        <begin position="83"/>
        <end position="136"/>
    </location>
</feature>
<keyword evidence="1" id="KW-0694">RNA-binding</keyword>
<dbReference type="GO" id="GO:0003723">
    <property type="term" value="F:RNA binding"/>
    <property type="evidence" value="ECO:0007669"/>
    <property type="project" value="UniProtKB-KW"/>
</dbReference>
<feature type="domain" description="PWI" evidence="3">
    <location>
        <begin position="10"/>
        <end position="79"/>
    </location>
</feature>
<evidence type="ECO:0000256" key="1">
    <source>
        <dbReference type="ARBA" id="ARBA00022884"/>
    </source>
</evidence>
<name>A0A0C3PYW1_9AGAM</name>
<dbReference type="AlphaFoldDB" id="A0A0C3PYW1"/>